<keyword evidence="4" id="KW-1185">Reference proteome</keyword>
<dbReference type="EMBL" id="KB097628">
    <property type="protein sequence ID" value="ESN93247.1"/>
    <property type="molecule type" value="Genomic_DNA"/>
</dbReference>
<evidence type="ECO:0000313" key="2">
    <source>
        <dbReference type="EMBL" id="ESN93247.1"/>
    </source>
</evidence>
<organism evidence="3 4">
    <name type="scientific">Helobdella robusta</name>
    <name type="common">Californian leech</name>
    <dbReference type="NCBI Taxonomy" id="6412"/>
    <lineage>
        <taxon>Eukaryota</taxon>
        <taxon>Metazoa</taxon>
        <taxon>Spiralia</taxon>
        <taxon>Lophotrochozoa</taxon>
        <taxon>Annelida</taxon>
        <taxon>Clitellata</taxon>
        <taxon>Hirudinea</taxon>
        <taxon>Rhynchobdellida</taxon>
        <taxon>Glossiphoniidae</taxon>
        <taxon>Helobdella</taxon>
    </lineage>
</organism>
<evidence type="ECO:0000313" key="3">
    <source>
        <dbReference type="EnsemblMetazoa" id="HelroP181187"/>
    </source>
</evidence>
<reference evidence="3" key="3">
    <citation type="submission" date="2015-06" db="UniProtKB">
        <authorList>
            <consortium name="EnsemblMetazoa"/>
        </authorList>
    </citation>
    <scope>IDENTIFICATION</scope>
</reference>
<feature type="signal peptide" evidence="1">
    <location>
        <begin position="1"/>
        <end position="22"/>
    </location>
</feature>
<dbReference type="AlphaFoldDB" id="T1FGQ2"/>
<dbReference type="EnsemblMetazoa" id="HelroT181187">
    <property type="protein sequence ID" value="HelroP181187"/>
    <property type="gene ID" value="HelroG181187"/>
</dbReference>
<dbReference type="HOGENOM" id="CLU_2173715_0_0_1"/>
<sequence length="110" mass="12600">MKNVTFLLLAMSATLLLLLASALPPRRRSLISKNYIFPKTHSKRFAKNNDAEDPLYSSYPFEYNNNEPISMDSNKYANSLNKEFPKAPKGKQVFKKAHVPCLFSIISCWK</sequence>
<dbReference type="CTD" id="20208001"/>
<evidence type="ECO:0000256" key="1">
    <source>
        <dbReference type="SAM" id="SignalP"/>
    </source>
</evidence>
<protein>
    <submittedName>
        <fullName evidence="2 3">Uncharacterized protein</fullName>
    </submittedName>
</protein>
<dbReference type="RefSeq" id="XP_009028694.1">
    <property type="nucleotide sequence ID" value="XM_009030446.1"/>
</dbReference>
<dbReference type="KEGG" id="hro:HELRODRAFT_181187"/>
<proteinExistence type="predicted"/>
<feature type="chain" id="PRO_5010980664" evidence="1">
    <location>
        <begin position="23"/>
        <end position="110"/>
    </location>
</feature>
<evidence type="ECO:0000313" key="4">
    <source>
        <dbReference type="Proteomes" id="UP000015101"/>
    </source>
</evidence>
<name>T1FGQ2_HELRO</name>
<keyword evidence="1" id="KW-0732">Signal</keyword>
<accession>T1FGQ2</accession>
<dbReference type="Proteomes" id="UP000015101">
    <property type="component" value="Unassembled WGS sequence"/>
</dbReference>
<dbReference type="GeneID" id="20208001"/>
<gene>
    <name evidence="3" type="primary">20208001</name>
    <name evidence="2" type="ORF">HELRODRAFT_181187</name>
</gene>
<reference evidence="2 4" key="2">
    <citation type="journal article" date="2013" name="Nature">
        <title>Insights into bilaterian evolution from three spiralian genomes.</title>
        <authorList>
            <person name="Simakov O."/>
            <person name="Marletaz F."/>
            <person name="Cho S.J."/>
            <person name="Edsinger-Gonzales E."/>
            <person name="Havlak P."/>
            <person name="Hellsten U."/>
            <person name="Kuo D.H."/>
            <person name="Larsson T."/>
            <person name="Lv J."/>
            <person name="Arendt D."/>
            <person name="Savage R."/>
            <person name="Osoegawa K."/>
            <person name="de Jong P."/>
            <person name="Grimwood J."/>
            <person name="Chapman J.A."/>
            <person name="Shapiro H."/>
            <person name="Aerts A."/>
            <person name="Otillar R.P."/>
            <person name="Terry A.Y."/>
            <person name="Boore J.L."/>
            <person name="Grigoriev I.V."/>
            <person name="Lindberg D.R."/>
            <person name="Seaver E.C."/>
            <person name="Weisblat D.A."/>
            <person name="Putnam N.H."/>
            <person name="Rokhsar D.S."/>
        </authorList>
    </citation>
    <scope>NUCLEOTIDE SEQUENCE</scope>
</reference>
<dbReference type="InParanoid" id="T1FGQ2"/>
<reference evidence="4" key="1">
    <citation type="submission" date="2012-12" db="EMBL/GenBank/DDBJ databases">
        <authorList>
            <person name="Hellsten U."/>
            <person name="Grimwood J."/>
            <person name="Chapman J.A."/>
            <person name="Shapiro H."/>
            <person name="Aerts A."/>
            <person name="Otillar R.P."/>
            <person name="Terry A.Y."/>
            <person name="Boore J.L."/>
            <person name="Simakov O."/>
            <person name="Marletaz F."/>
            <person name="Cho S.-J."/>
            <person name="Edsinger-Gonzales E."/>
            <person name="Havlak P."/>
            <person name="Kuo D.-H."/>
            <person name="Larsson T."/>
            <person name="Lv J."/>
            <person name="Arendt D."/>
            <person name="Savage R."/>
            <person name="Osoegawa K."/>
            <person name="de Jong P."/>
            <person name="Lindberg D.R."/>
            <person name="Seaver E.C."/>
            <person name="Weisblat D.A."/>
            <person name="Putnam N.H."/>
            <person name="Grigoriev I.V."/>
            <person name="Rokhsar D.S."/>
        </authorList>
    </citation>
    <scope>NUCLEOTIDE SEQUENCE</scope>
</reference>
<dbReference type="EMBL" id="AMQM01007498">
    <property type="status" value="NOT_ANNOTATED_CDS"/>
    <property type="molecule type" value="Genomic_DNA"/>
</dbReference>